<sequence length="109" mass="11565">MHFITLTTTLLFAATGLAAPSAPQVQGRTYDTVHIEFQGAADAKFDLDIATDGNRVSIGNQLSISHIVSYAPEGVECHFLGVEGSQTYTSGYQTVDVGPPQPQLYASCS</sequence>
<keyword evidence="3" id="KW-1185">Reference proteome</keyword>
<gene>
    <name evidence="2" type="ORF">BCR38DRAFT_450915</name>
</gene>
<dbReference type="RefSeq" id="XP_040710279.1">
    <property type="nucleotide sequence ID" value="XM_040861426.1"/>
</dbReference>
<evidence type="ECO:0000313" key="3">
    <source>
        <dbReference type="Proteomes" id="UP000193689"/>
    </source>
</evidence>
<comment type="caution">
    <text evidence="2">The sequence shown here is derived from an EMBL/GenBank/DDBJ whole genome shotgun (WGS) entry which is preliminary data.</text>
</comment>
<feature type="signal peptide" evidence="1">
    <location>
        <begin position="1"/>
        <end position="18"/>
    </location>
</feature>
<dbReference type="OrthoDB" id="4509278at2759"/>
<proteinExistence type="predicted"/>
<feature type="chain" id="PRO_5012779237" description="AA1-like domain-containing protein" evidence="1">
    <location>
        <begin position="19"/>
        <end position="109"/>
    </location>
</feature>
<protein>
    <recommendedName>
        <fullName evidence="4">AA1-like domain-containing protein</fullName>
    </recommendedName>
</protein>
<evidence type="ECO:0000256" key="1">
    <source>
        <dbReference type="SAM" id="SignalP"/>
    </source>
</evidence>
<dbReference type="GeneID" id="63777638"/>
<reference evidence="2 3" key="1">
    <citation type="submission" date="2016-07" db="EMBL/GenBank/DDBJ databases">
        <title>Pervasive Adenine N6-methylation of Active Genes in Fungi.</title>
        <authorList>
            <consortium name="DOE Joint Genome Institute"/>
            <person name="Mondo S.J."/>
            <person name="Dannebaum R.O."/>
            <person name="Kuo R.C."/>
            <person name="Labutti K."/>
            <person name="Haridas S."/>
            <person name="Kuo A."/>
            <person name="Salamov A."/>
            <person name="Ahrendt S.R."/>
            <person name="Lipzen A."/>
            <person name="Sullivan W."/>
            <person name="Andreopoulos W.B."/>
            <person name="Clum A."/>
            <person name="Lindquist E."/>
            <person name="Daum C."/>
            <person name="Ramamoorthy G.K."/>
            <person name="Gryganskyi A."/>
            <person name="Culley D."/>
            <person name="Magnuson J.K."/>
            <person name="James T.Y."/>
            <person name="O'Malley M.A."/>
            <person name="Stajich J.E."/>
            <person name="Spatafora J.W."/>
            <person name="Visel A."/>
            <person name="Grigoriev I.V."/>
        </authorList>
    </citation>
    <scope>NUCLEOTIDE SEQUENCE [LARGE SCALE GENOMIC DNA]</scope>
    <source>
        <strain evidence="2 3">CBS 129021</strain>
    </source>
</reference>
<evidence type="ECO:0000313" key="2">
    <source>
        <dbReference type="EMBL" id="ORY56700.1"/>
    </source>
</evidence>
<dbReference type="InParanoid" id="A0A1Y2DBQ6"/>
<dbReference type="Proteomes" id="UP000193689">
    <property type="component" value="Unassembled WGS sequence"/>
</dbReference>
<accession>A0A1Y2DBQ6</accession>
<evidence type="ECO:0008006" key="4">
    <source>
        <dbReference type="Google" id="ProtNLM"/>
    </source>
</evidence>
<dbReference type="EMBL" id="MCFJ01000022">
    <property type="protein sequence ID" value="ORY56700.1"/>
    <property type="molecule type" value="Genomic_DNA"/>
</dbReference>
<keyword evidence="1" id="KW-0732">Signal</keyword>
<organism evidence="2 3">
    <name type="scientific">Pseudomassariella vexata</name>
    <dbReference type="NCBI Taxonomy" id="1141098"/>
    <lineage>
        <taxon>Eukaryota</taxon>
        <taxon>Fungi</taxon>
        <taxon>Dikarya</taxon>
        <taxon>Ascomycota</taxon>
        <taxon>Pezizomycotina</taxon>
        <taxon>Sordariomycetes</taxon>
        <taxon>Xylariomycetidae</taxon>
        <taxon>Amphisphaeriales</taxon>
        <taxon>Pseudomassariaceae</taxon>
        <taxon>Pseudomassariella</taxon>
    </lineage>
</organism>
<name>A0A1Y2DBQ6_9PEZI</name>
<dbReference type="AlphaFoldDB" id="A0A1Y2DBQ6"/>